<dbReference type="GO" id="GO:0005886">
    <property type="term" value="C:plasma membrane"/>
    <property type="evidence" value="ECO:0007669"/>
    <property type="project" value="TreeGrafter"/>
</dbReference>
<dbReference type="PANTHER" id="PTHR30336">
    <property type="entry name" value="INNER MEMBRANE PROTEIN, PROBABLE PERMEASE"/>
    <property type="match status" value="1"/>
</dbReference>
<dbReference type="Pfam" id="PF02698">
    <property type="entry name" value="DUF218"/>
    <property type="match status" value="1"/>
</dbReference>
<dbReference type="AlphaFoldDB" id="A0A0E2HAR3"/>
<gene>
    <name evidence="4" type="ORF">HMPREF1090_02479</name>
</gene>
<reference evidence="4 5" key="1">
    <citation type="submission" date="2013-01" db="EMBL/GenBank/DDBJ databases">
        <title>The Genome Sequence of Clostridium clostridioforme 90A8.</title>
        <authorList>
            <consortium name="The Broad Institute Genome Sequencing Platform"/>
            <person name="Earl A."/>
            <person name="Ward D."/>
            <person name="Feldgarden M."/>
            <person name="Gevers D."/>
            <person name="Courvalin P."/>
            <person name="Lambert T."/>
            <person name="Walker B."/>
            <person name="Young S.K."/>
            <person name="Zeng Q."/>
            <person name="Gargeya S."/>
            <person name="Fitzgerald M."/>
            <person name="Haas B."/>
            <person name="Abouelleil A."/>
            <person name="Alvarado L."/>
            <person name="Arachchi H.M."/>
            <person name="Berlin A.M."/>
            <person name="Chapman S.B."/>
            <person name="Dewar J."/>
            <person name="Goldberg J."/>
            <person name="Griggs A."/>
            <person name="Gujja S."/>
            <person name="Hansen M."/>
            <person name="Howarth C."/>
            <person name="Imamovic A."/>
            <person name="Larimer J."/>
            <person name="McCowan C."/>
            <person name="Murphy C."/>
            <person name="Neiman D."/>
            <person name="Pearson M."/>
            <person name="Priest M."/>
            <person name="Roberts A."/>
            <person name="Saif S."/>
            <person name="Shea T."/>
            <person name="Sisk P."/>
            <person name="Sykes S."/>
            <person name="Wortman J."/>
            <person name="Nusbaum C."/>
            <person name="Birren B."/>
        </authorList>
    </citation>
    <scope>NUCLEOTIDE SEQUENCE [LARGE SCALE GENOMIC DNA]</scope>
    <source>
        <strain evidence="4 5">90A8</strain>
    </source>
</reference>
<feature type="transmembrane region" description="Helical" evidence="2">
    <location>
        <begin position="12"/>
        <end position="33"/>
    </location>
</feature>
<keyword evidence="2" id="KW-0472">Membrane</keyword>
<dbReference type="InterPro" id="IPR003848">
    <property type="entry name" value="DUF218"/>
</dbReference>
<dbReference type="Proteomes" id="UP000013085">
    <property type="component" value="Unassembled WGS sequence"/>
</dbReference>
<dbReference type="CDD" id="cd06259">
    <property type="entry name" value="YdcF-like"/>
    <property type="match status" value="1"/>
</dbReference>
<dbReference type="InterPro" id="IPR051599">
    <property type="entry name" value="Cell_Envelope_Assoc"/>
</dbReference>
<evidence type="ECO:0000313" key="5">
    <source>
        <dbReference type="Proteomes" id="UP000013085"/>
    </source>
</evidence>
<proteinExistence type="predicted"/>
<feature type="region of interest" description="Disordered" evidence="1">
    <location>
        <begin position="215"/>
        <end position="238"/>
    </location>
</feature>
<protein>
    <submittedName>
        <fullName evidence="4">SanA protein</fullName>
    </submittedName>
</protein>
<dbReference type="PATRIC" id="fig|999408.3.peg.2679"/>
<dbReference type="RefSeq" id="WP_002595856.1">
    <property type="nucleotide sequence ID" value="NZ_KB851021.1"/>
</dbReference>
<evidence type="ECO:0000256" key="2">
    <source>
        <dbReference type="SAM" id="Phobius"/>
    </source>
</evidence>
<dbReference type="InterPro" id="IPR014729">
    <property type="entry name" value="Rossmann-like_a/b/a_fold"/>
</dbReference>
<dbReference type="HOGENOM" id="CLU_051474_0_1_9"/>
<dbReference type="GeneID" id="57963189"/>
<evidence type="ECO:0000259" key="3">
    <source>
        <dbReference type="Pfam" id="PF02698"/>
    </source>
</evidence>
<dbReference type="EMBL" id="AGYR01000028">
    <property type="protein sequence ID" value="ENZ13859.1"/>
    <property type="molecule type" value="Genomic_DNA"/>
</dbReference>
<feature type="domain" description="DUF218" evidence="3">
    <location>
        <begin position="53"/>
        <end position="170"/>
    </location>
</feature>
<sequence length="238" mass="26769">MDKKTILKKAVKMLLVLGLAGCLVLFLINLYMIRREKPNIISADDAAALGDVDCIMVLGCSVRPDGTPSGMLRDRLDKGIELYEGGVSDRLLMSGDHGRANYDEVNRMKQYAIDAGIPSGDIFMDHAGFSTYESMYRARDIFQVKKIIIVTQRYHMYRALYVARAMGMEAYGVESDPRQYGGQKMRDLRELLARPKDLIYTIVMPKPTYLGDAIPVSGDGNVTNDKEEKRDRNESVQK</sequence>
<comment type="caution">
    <text evidence="4">The sequence shown here is derived from an EMBL/GenBank/DDBJ whole genome shotgun (WGS) entry which is preliminary data.</text>
</comment>
<accession>A0A0E2HAR3</accession>
<dbReference type="Gene3D" id="3.40.50.620">
    <property type="entry name" value="HUPs"/>
    <property type="match status" value="1"/>
</dbReference>
<feature type="compositionally biased region" description="Basic and acidic residues" evidence="1">
    <location>
        <begin position="224"/>
        <end position="238"/>
    </location>
</feature>
<name>A0A0E2HAR3_9FIRM</name>
<dbReference type="PANTHER" id="PTHR30336:SF6">
    <property type="entry name" value="INTEGRAL MEMBRANE PROTEIN"/>
    <property type="match status" value="1"/>
</dbReference>
<keyword evidence="2" id="KW-1133">Transmembrane helix</keyword>
<organism evidence="4 5">
    <name type="scientific">[Clostridium] clostridioforme 90A8</name>
    <dbReference type="NCBI Taxonomy" id="999408"/>
    <lineage>
        <taxon>Bacteria</taxon>
        <taxon>Bacillati</taxon>
        <taxon>Bacillota</taxon>
        <taxon>Clostridia</taxon>
        <taxon>Lachnospirales</taxon>
        <taxon>Lachnospiraceae</taxon>
        <taxon>Enterocloster</taxon>
    </lineage>
</organism>
<evidence type="ECO:0000256" key="1">
    <source>
        <dbReference type="SAM" id="MobiDB-lite"/>
    </source>
</evidence>
<keyword evidence="2" id="KW-0812">Transmembrane</keyword>
<evidence type="ECO:0000313" key="4">
    <source>
        <dbReference type="EMBL" id="ENZ13859.1"/>
    </source>
</evidence>